<dbReference type="PANTHER" id="PTHR11835:SF34">
    <property type="entry name" value="ISOCITRATE DEHYDROGENASE [NAD] SUBUNIT ALPHA, MITOCHONDRIAL"/>
    <property type="match status" value="1"/>
</dbReference>
<dbReference type="GO" id="GO:0006099">
    <property type="term" value="P:tricarboxylic acid cycle"/>
    <property type="evidence" value="ECO:0007669"/>
    <property type="project" value="TreeGrafter"/>
</dbReference>
<reference evidence="4" key="1">
    <citation type="submission" date="2021-02" db="EMBL/GenBank/DDBJ databases">
        <title>Infant gut strain persistence is associated with maternal origin, phylogeny, and functional potential including surface adhesion and iron acquisition.</title>
        <authorList>
            <person name="Lou Y.C."/>
        </authorList>
    </citation>
    <scope>NUCLEOTIDE SEQUENCE</scope>
    <source>
        <strain evidence="4">L3_106_000M1_dasL3_106_000M1_concoct_15</strain>
    </source>
</reference>
<proteinExistence type="inferred from homology"/>
<evidence type="ECO:0000256" key="2">
    <source>
        <dbReference type="ARBA" id="ARBA00023002"/>
    </source>
</evidence>
<dbReference type="Pfam" id="PF00180">
    <property type="entry name" value="Iso_dh"/>
    <property type="match status" value="1"/>
</dbReference>
<dbReference type="AlphaFoldDB" id="A0A943EDD9"/>
<dbReference type="Gene3D" id="3.40.718.10">
    <property type="entry name" value="Isopropylmalate Dehydrogenase"/>
    <property type="match status" value="1"/>
</dbReference>
<dbReference type="Proteomes" id="UP000754226">
    <property type="component" value="Unassembled WGS sequence"/>
</dbReference>
<sequence>MNREEMIERAKQAFGKLIEQDLDRIEEIRKEPPRKDFTQLSHVKVGIMPGDGIGPYIMKAALLVARELLKKEIADQRVEFVPIEGMTIEERARQKESLPDAVLEACKACDVLVKGPFVTPRAGDKWPNLLSANSLLRRRLQLYAAVRPIRIPEKGIDWTFFRENIEGEYIWGNKGISVGDDLAIDFKVLSKPGVDRLFRNAFEYAKNNGKTNITVATKANIVKLVDGNFLKAAHAKEKEYPGIHVREELIDSLSAKLMDPEFNAGMQVFVLPNLYGDILTDIAAEYQGGLGTASSSNIGDQYAMFEAIHGVGVYLVEHNRAQYADPSSLIRAMGEMMAFIGYPEKRERLFKALDFCTKVERKAVITTDQDGATAEEFAEYVAETLQNMEA</sequence>
<evidence type="ECO:0000313" key="5">
    <source>
        <dbReference type="Proteomes" id="UP000754226"/>
    </source>
</evidence>
<dbReference type="SMART" id="SM01329">
    <property type="entry name" value="Iso_dh"/>
    <property type="match status" value="1"/>
</dbReference>
<evidence type="ECO:0000259" key="3">
    <source>
        <dbReference type="SMART" id="SM01329"/>
    </source>
</evidence>
<evidence type="ECO:0000313" key="4">
    <source>
        <dbReference type="EMBL" id="MBS5519611.1"/>
    </source>
</evidence>
<feature type="domain" description="Isopropylmalate dehydrogenase-like" evidence="3">
    <location>
        <begin position="44"/>
        <end position="381"/>
    </location>
</feature>
<comment type="caution">
    <text evidence="4">The sequence shown here is derived from an EMBL/GenBank/DDBJ whole genome shotgun (WGS) entry which is preliminary data.</text>
</comment>
<dbReference type="GO" id="GO:0004449">
    <property type="term" value="F:isocitrate dehydrogenase (NAD+) activity"/>
    <property type="evidence" value="ECO:0007669"/>
    <property type="project" value="TreeGrafter"/>
</dbReference>
<dbReference type="SUPFAM" id="SSF53659">
    <property type="entry name" value="Isocitrate/Isopropylmalate dehydrogenase-like"/>
    <property type="match status" value="1"/>
</dbReference>
<dbReference type="GO" id="GO:0006102">
    <property type="term" value="P:isocitrate metabolic process"/>
    <property type="evidence" value="ECO:0007669"/>
    <property type="project" value="TreeGrafter"/>
</dbReference>
<accession>A0A943EDD9</accession>
<name>A0A943EDD9_9FIRM</name>
<evidence type="ECO:0000256" key="1">
    <source>
        <dbReference type="ARBA" id="ARBA00007769"/>
    </source>
</evidence>
<comment type="similarity">
    <text evidence="1">Belongs to the isocitrate and isopropylmalate dehydrogenases family.</text>
</comment>
<dbReference type="EMBL" id="JAGZCZ010000005">
    <property type="protein sequence ID" value="MBS5519611.1"/>
    <property type="molecule type" value="Genomic_DNA"/>
</dbReference>
<protein>
    <submittedName>
        <fullName evidence="4">Isocitrate/isopropylmalate dehydrogenase family protein</fullName>
    </submittedName>
</protein>
<gene>
    <name evidence="4" type="ORF">KHX13_04680</name>
</gene>
<keyword evidence="2" id="KW-0560">Oxidoreductase</keyword>
<dbReference type="PANTHER" id="PTHR11835">
    <property type="entry name" value="DECARBOXYLATING DEHYDROGENASES-ISOCITRATE, ISOPROPYLMALATE, TARTRATE"/>
    <property type="match status" value="1"/>
</dbReference>
<organism evidence="4 5">
    <name type="scientific">Acidaminococcus intestini</name>
    <dbReference type="NCBI Taxonomy" id="187327"/>
    <lineage>
        <taxon>Bacteria</taxon>
        <taxon>Bacillati</taxon>
        <taxon>Bacillota</taxon>
        <taxon>Negativicutes</taxon>
        <taxon>Acidaminococcales</taxon>
        <taxon>Acidaminococcaceae</taxon>
        <taxon>Acidaminococcus</taxon>
    </lineage>
</organism>
<dbReference type="InterPro" id="IPR024084">
    <property type="entry name" value="IsoPropMal-DH-like_dom"/>
</dbReference>